<protein>
    <recommendedName>
        <fullName evidence="1">PIN domain-containing protein</fullName>
    </recommendedName>
</protein>
<dbReference type="PANTHER" id="PTHR36173:SF2">
    <property type="entry name" value="RIBONUCLEASE VAPC16"/>
    <property type="match status" value="1"/>
</dbReference>
<dbReference type="SUPFAM" id="SSF88723">
    <property type="entry name" value="PIN domain-like"/>
    <property type="match status" value="1"/>
</dbReference>
<dbReference type="HOGENOM" id="CLU_129890_0_1_10"/>
<evidence type="ECO:0000313" key="2">
    <source>
        <dbReference type="EMBL" id="ABB27968.1"/>
    </source>
</evidence>
<dbReference type="KEGG" id="cch:Cag_0697"/>
<gene>
    <name evidence="2" type="ordered locus">Cag_0697</name>
</gene>
<proteinExistence type="predicted"/>
<dbReference type="InterPro" id="IPR002716">
    <property type="entry name" value="PIN_dom"/>
</dbReference>
<dbReference type="STRING" id="340177.Cag_0697"/>
<feature type="domain" description="PIN" evidence="1">
    <location>
        <begin position="3"/>
        <end position="121"/>
    </location>
</feature>
<evidence type="ECO:0000259" key="1">
    <source>
        <dbReference type="Pfam" id="PF01850"/>
    </source>
</evidence>
<dbReference type="CDD" id="cd09872">
    <property type="entry name" value="PIN_Sll0205-like"/>
    <property type="match status" value="1"/>
</dbReference>
<dbReference type="PANTHER" id="PTHR36173">
    <property type="entry name" value="RIBONUCLEASE VAPC16-RELATED"/>
    <property type="match status" value="1"/>
</dbReference>
<dbReference type="eggNOG" id="COG3744">
    <property type="taxonomic scope" value="Bacteria"/>
</dbReference>
<dbReference type="EMBL" id="CP000108">
    <property type="protein sequence ID" value="ABB27968.1"/>
    <property type="molecule type" value="Genomic_DNA"/>
</dbReference>
<organism evidence="2">
    <name type="scientific">Chlorobium chlorochromatii (strain CaD3)</name>
    <dbReference type="NCBI Taxonomy" id="340177"/>
    <lineage>
        <taxon>Bacteria</taxon>
        <taxon>Pseudomonadati</taxon>
        <taxon>Chlorobiota</taxon>
        <taxon>Chlorobiia</taxon>
        <taxon>Chlorobiales</taxon>
        <taxon>Chlorobiaceae</taxon>
        <taxon>Chlorobium/Pelodictyon group</taxon>
        <taxon>Chlorobium</taxon>
    </lineage>
</organism>
<accession>Q3ASQ7</accession>
<dbReference type="InterPro" id="IPR052919">
    <property type="entry name" value="TA_system_RNase"/>
</dbReference>
<dbReference type="OrthoDB" id="9798990at2"/>
<dbReference type="InterPro" id="IPR041705">
    <property type="entry name" value="PIN_Sll0205"/>
</dbReference>
<name>Q3ASQ7_CHLCH</name>
<dbReference type="AlphaFoldDB" id="Q3ASQ7"/>
<reference evidence="2" key="1">
    <citation type="submission" date="2005-08" db="EMBL/GenBank/DDBJ databases">
        <title>Complete sequence of Chlorobium chlorochromatii CaD3.</title>
        <authorList>
            <person name="Copeland A."/>
            <person name="Lucas S."/>
            <person name="Lapidus A."/>
            <person name="Barry K."/>
            <person name="Detter J.C."/>
            <person name="Glavina T."/>
            <person name="Hammon N."/>
            <person name="Israni S."/>
            <person name="Pitluck S."/>
            <person name="Bryant D."/>
            <person name="Schmutz J."/>
            <person name="Larimer F."/>
            <person name="Land M."/>
            <person name="Kyrpides N."/>
            <person name="Ivanova N."/>
            <person name="Richardson P."/>
        </authorList>
    </citation>
    <scope>NUCLEOTIDE SEQUENCE [LARGE SCALE GENOMIC DNA]</scope>
    <source>
        <strain evidence="2">CaD3</strain>
    </source>
</reference>
<sequence length="133" mass="15650">MKILLDTHYLIWSFTNPEKLPQGTAELLMAEENEIFFSQASLWEISIKFNLGKLVLMGITPEKLYNEIKLSYFQCLPLQNEELISFHRLPIKHRDPFDRIMIWQCICHNISFLTVDNVIPNYKQYGLKIVTSS</sequence>
<dbReference type="InterPro" id="IPR029060">
    <property type="entry name" value="PIN-like_dom_sf"/>
</dbReference>
<dbReference type="Pfam" id="PF01850">
    <property type="entry name" value="PIN"/>
    <property type="match status" value="1"/>
</dbReference>